<evidence type="ECO:0000313" key="20">
    <source>
        <dbReference type="EMBL" id="WOJ94233.1"/>
    </source>
</evidence>
<evidence type="ECO:0000256" key="6">
    <source>
        <dbReference type="ARBA" id="ARBA00022643"/>
    </source>
</evidence>
<dbReference type="NCBIfam" id="TIGR01938">
    <property type="entry name" value="nqrC"/>
    <property type="match status" value="1"/>
</dbReference>
<evidence type="ECO:0000256" key="16">
    <source>
        <dbReference type="HAMAP-Rule" id="MF_00427"/>
    </source>
</evidence>
<keyword evidence="7 16" id="KW-0812">Transmembrane</keyword>
<reference evidence="20 21" key="1">
    <citation type="submission" date="2023-10" db="EMBL/GenBank/DDBJ databases">
        <title>Two novel species belonging to the OM43/NOR5 clade.</title>
        <authorList>
            <person name="Park M."/>
        </authorList>
    </citation>
    <scope>NUCLEOTIDE SEQUENCE [LARGE SCALE GENOMIC DNA]</scope>
    <source>
        <strain evidence="20 21">IMCC43200</strain>
    </source>
</reference>
<keyword evidence="1 16" id="KW-0813">Transport</keyword>
<gene>
    <name evidence="16" type="primary">nqrC</name>
    <name evidence="20" type="ORF">R0135_03475</name>
</gene>
<feature type="domain" description="FMN-binding" evidence="19">
    <location>
        <begin position="142"/>
        <end position="242"/>
    </location>
</feature>
<evidence type="ECO:0000256" key="4">
    <source>
        <dbReference type="ARBA" id="ARBA00022553"/>
    </source>
</evidence>
<evidence type="ECO:0000256" key="17">
    <source>
        <dbReference type="PIRNR" id="PIRNR009437"/>
    </source>
</evidence>
<comment type="cofactor">
    <cofactor evidence="16 17">
        <name>FMN</name>
        <dbReference type="ChEBI" id="CHEBI:58210"/>
    </cofactor>
</comment>
<comment type="subcellular location">
    <subcellularLocation>
        <location evidence="16">Cell membrane</location>
        <topology evidence="16">Single-pass membrane protein</topology>
    </subcellularLocation>
</comment>
<evidence type="ECO:0000256" key="5">
    <source>
        <dbReference type="ARBA" id="ARBA00022630"/>
    </source>
</evidence>
<comment type="subunit">
    <text evidence="16 17">Composed of six subunits; NqrA, NqrB, NqrC, NqrD, NqrE and NqrF.</text>
</comment>
<evidence type="ECO:0000256" key="3">
    <source>
        <dbReference type="ARBA" id="ARBA00022519"/>
    </source>
</evidence>
<evidence type="ECO:0000256" key="18">
    <source>
        <dbReference type="SAM" id="MobiDB-lite"/>
    </source>
</evidence>
<evidence type="ECO:0000256" key="2">
    <source>
        <dbReference type="ARBA" id="ARBA00022475"/>
    </source>
</evidence>
<evidence type="ECO:0000313" key="21">
    <source>
        <dbReference type="Proteomes" id="UP001626537"/>
    </source>
</evidence>
<keyword evidence="4 16" id="KW-0597">Phosphoprotein</keyword>
<dbReference type="Proteomes" id="UP001626537">
    <property type="component" value="Chromosome"/>
</dbReference>
<keyword evidence="14 16" id="KW-0472">Membrane</keyword>
<evidence type="ECO:0000256" key="12">
    <source>
        <dbReference type="ARBA" id="ARBA00023065"/>
    </source>
</evidence>
<accession>A0ABZ0I5A4</accession>
<organism evidence="20 21">
    <name type="scientific">Congregibacter variabilis</name>
    <dbReference type="NCBI Taxonomy" id="3081200"/>
    <lineage>
        <taxon>Bacteria</taxon>
        <taxon>Pseudomonadati</taxon>
        <taxon>Pseudomonadota</taxon>
        <taxon>Gammaproteobacteria</taxon>
        <taxon>Cellvibrionales</taxon>
        <taxon>Halieaceae</taxon>
        <taxon>Congregibacter</taxon>
    </lineage>
</organism>
<dbReference type="RefSeq" id="WP_407348868.1">
    <property type="nucleotide sequence ID" value="NZ_CP136864.1"/>
</dbReference>
<evidence type="ECO:0000256" key="7">
    <source>
        <dbReference type="ARBA" id="ARBA00022692"/>
    </source>
</evidence>
<dbReference type="InterPro" id="IPR007329">
    <property type="entry name" value="FMN-bd"/>
</dbReference>
<keyword evidence="13 16" id="KW-0830">Ubiquinone</keyword>
<comment type="catalytic activity">
    <reaction evidence="16 17">
        <text>a ubiquinone + n Na(+)(in) + NADH + H(+) = a ubiquinol + n Na(+)(out) + NAD(+)</text>
        <dbReference type="Rhea" id="RHEA:47748"/>
        <dbReference type="Rhea" id="RHEA-COMP:9565"/>
        <dbReference type="Rhea" id="RHEA-COMP:9566"/>
        <dbReference type="ChEBI" id="CHEBI:15378"/>
        <dbReference type="ChEBI" id="CHEBI:16389"/>
        <dbReference type="ChEBI" id="CHEBI:17976"/>
        <dbReference type="ChEBI" id="CHEBI:29101"/>
        <dbReference type="ChEBI" id="CHEBI:57540"/>
        <dbReference type="ChEBI" id="CHEBI:57945"/>
        <dbReference type="EC" id="7.2.1.1"/>
    </reaction>
</comment>
<keyword evidence="3" id="KW-0997">Cell inner membrane</keyword>
<keyword evidence="2 16" id="KW-1003">Cell membrane</keyword>
<feature type="modified residue" description="FMN phosphoryl threonine" evidence="16">
    <location>
        <position position="225"/>
    </location>
</feature>
<evidence type="ECO:0000256" key="11">
    <source>
        <dbReference type="ARBA" id="ARBA00023053"/>
    </source>
</evidence>
<dbReference type="EMBL" id="CP136864">
    <property type="protein sequence ID" value="WOJ94233.1"/>
    <property type="molecule type" value="Genomic_DNA"/>
</dbReference>
<keyword evidence="21" id="KW-1185">Reference proteome</keyword>
<dbReference type="PANTHER" id="PTHR37838:SF1">
    <property type="entry name" value="NA(+)-TRANSLOCATING NADH-QUINONE REDUCTASE SUBUNIT C"/>
    <property type="match status" value="1"/>
</dbReference>
<keyword evidence="5 16" id="KW-0285">Flavoprotein</keyword>
<dbReference type="NCBIfam" id="NF003749">
    <property type="entry name" value="PRK05346.1-5"/>
    <property type="match status" value="1"/>
</dbReference>
<evidence type="ECO:0000256" key="10">
    <source>
        <dbReference type="ARBA" id="ARBA00023027"/>
    </source>
</evidence>
<evidence type="ECO:0000256" key="14">
    <source>
        <dbReference type="ARBA" id="ARBA00023136"/>
    </source>
</evidence>
<name>A0ABZ0I5A4_9GAMM</name>
<keyword evidence="8 16" id="KW-1278">Translocase</keyword>
<dbReference type="Pfam" id="PF04205">
    <property type="entry name" value="FMN_bind"/>
    <property type="match status" value="1"/>
</dbReference>
<dbReference type="EC" id="7.2.1.1" evidence="16 17"/>
<evidence type="ECO:0000256" key="8">
    <source>
        <dbReference type="ARBA" id="ARBA00022967"/>
    </source>
</evidence>
<keyword evidence="9 16" id="KW-1133">Transmembrane helix</keyword>
<comment type="function">
    <text evidence="16">NQR complex catalyzes the reduction of ubiquinone-1 to ubiquinol by two successive reactions, coupled with the transport of Na(+) ions from the cytoplasm to the periplasm. NqrA to NqrE are probably involved in the second step, the conversion of ubisemiquinone to ubiquinol.</text>
</comment>
<evidence type="ECO:0000259" key="19">
    <source>
        <dbReference type="SMART" id="SM00900"/>
    </source>
</evidence>
<dbReference type="HAMAP" id="MF_00427">
    <property type="entry name" value="NqrC"/>
    <property type="match status" value="1"/>
</dbReference>
<dbReference type="PANTHER" id="PTHR37838">
    <property type="entry name" value="NA(+)-TRANSLOCATING NADH-QUINONE REDUCTASE SUBUNIT C"/>
    <property type="match status" value="1"/>
</dbReference>
<dbReference type="SMART" id="SM00900">
    <property type="entry name" value="FMN_bind"/>
    <property type="match status" value="1"/>
</dbReference>
<comment type="caution">
    <text evidence="16">Lacks conserved residue(s) required for the propagation of feature annotation.</text>
</comment>
<proteinExistence type="inferred from homology"/>
<keyword evidence="10 16" id="KW-0520">NAD</keyword>
<keyword evidence="6 16" id="KW-0288">FMN</keyword>
<keyword evidence="12 16" id="KW-0406">Ion transport</keyword>
<comment type="similarity">
    <text evidence="16 17">Belongs to the NqrC family.</text>
</comment>
<feature type="region of interest" description="Disordered" evidence="18">
    <location>
        <begin position="86"/>
        <end position="105"/>
    </location>
</feature>
<dbReference type="InterPro" id="IPR010204">
    <property type="entry name" value="NqrC"/>
</dbReference>
<protein>
    <recommendedName>
        <fullName evidence="16 17">Na(+)-translocating NADH-quinone reductase subunit C</fullName>
        <shortName evidence="16 17">Na(+)-NQR subunit C</shortName>
        <shortName evidence="16 17">Na(+)-translocating NQR subunit C</shortName>
        <ecNumber evidence="16 17">7.2.1.1</ecNumber>
    </recommendedName>
    <alternativeName>
        <fullName evidence="16 17">NQR complex subunit C</fullName>
    </alternativeName>
    <alternativeName>
        <fullName evidence="16 17">NQR-1 subunit C</fullName>
    </alternativeName>
</protein>
<keyword evidence="11 16" id="KW-0915">Sodium</keyword>
<evidence type="ECO:0000256" key="15">
    <source>
        <dbReference type="ARBA" id="ARBA00023201"/>
    </source>
</evidence>
<evidence type="ECO:0000256" key="1">
    <source>
        <dbReference type="ARBA" id="ARBA00022448"/>
    </source>
</evidence>
<evidence type="ECO:0000256" key="13">
    <source>
        <dbReference type="ARBA" id="ARBA00023075"/>
    </source>
</evidence>
<sequence length="256" mass="27311">MSSNDGIGKILGVALALCIVCSVIVSTAAVVLKPAQEANKSLDRKRNILQAAGMLEEGRSVEEQFAVVEERFVDLQSGEFTDSVTPGYDQRAAAKDPATSRDVPSDEDIAKVGRQASVAQVYLVRGDSGDYEKIILPVHGYGLWSTLYGFLALESDGNTVAGLGFYDHGETPGLGGEVDNPRWKALWPGKKVYRDGEVELGLKKGAVDPTSSDADWNVDGLSGATLTSRGVTNLIDFWLGDNGFAPFLANLRNGEA</sequence>
<evidence type="ECO:0000256" key="9">
    <source>
        <dbReference type="ARBA" id="ARBA00022989"/>
    </source>
</evidence>
<keyword evidence="15 16" id="KW-0739">Sodium transport</keyword>
<dbReference type="PIRSF" id="PIRSF009437">
    <property type="entry name" value="NQR-1_subunit_C"/>
    <property type="match status" value="1"/>
</dbReference>